<dbReference type="InterPro" id="IPR015943">
    <property type="entry name" value="WD40/YVTN_repeat-like_dom_sf"/>
</dbReference>
<dbReference type="GO" id="GO:0005737">
    <property type="term" value="C:cytoplasm"/>
    <property type="evidence" value="ECO:0007669"/>
    <property type="project" value="UniProtKB-SubCell"/>
</dbReference>
<dbReference type="SMART" id="SM00320">
    <property type="entry name" value="WD40"/>
    <property type="match status" value="6"/>
</dbReference>
<keyword evidence="13" id="KW-1185">Reference proteome</keyword>
<evidence type="ECO:0000259" key="11">
    <source>
        <dbReference type="SMART" id="SM01166"/>
    </source>
</evidence>
<evidence type="ECO:0000256" key="3">
    <source>
        <dbReference type="ARBA" id="ARBA00022490"/>
    </source>
</evidence>
<dbReference type="GO" id="GO:0003779">
    <property type="term" value="F:actin binding"/>
    <property type="evidence" value="ECO:0007669"/>
    <property type="project" value="UniProtKB-KW"/>
</dbReference>
<sequence length="1054" mass="115740">MSWRFKASKYKNAAPKVPKPDEWVRDLNIGSYQINGQVIKASASFMAFNADVAGSNLYVIPLNDTGRKPKNYPLLHAHSDLVTDLDFSPFDDGLLATGSQDSMIKLWSIPECGLSETVMTPECTLTRAHQRRIENVLFHPVADFLLSTSSGNALTLWDIHKQEELMTLNNEEDVFQSLSWKADGSMLATTSKDKKVRIWDPRANSVTHSADSHSSNRESVTTWLGASNRILTSGFDSSRQRQVFVRDVRNFAQVEFSLVFDSSTGLLLPLFDADTQMLFLAGKGDNTIGFHEVNERDPILTEGLRHTGQQSKGACLVPKRALRVMEGEANRVLQLTANAVVPISYIVPRKSYREFHADLFPETAGSESPIYASQWMTGTNATVEKILLDPSRWQGKNLHIIRGPLSQRKEEVKVVKTVPTPKPRKSVSDEGSLSSNNIMPKPFVAPKPSPRFSSNEGNGTTDNQGGPRPVAVRRSSSLRTGPSATLEEKENNTNGNLTDMSAKKRSDSDRTVNQAKNGEEDDVFKVPTTAQRRQMFQDRINSVQETSSGSNVVDSSSANAVAASPLPKRATRIFGRVAKFRHLHGTVMPRNTHLENFRGLDNALPTECNGFHGNPERVAVPLNGPGGRIAILELKKGGRLPDGPLAAFFNTCKVLDFSWDPFNSRRLAVACDDGRIRLWEVNGDGGILMESSNEPTKMLEVAQNTDRITVVVFHPLAADVMASVSADYVIRIWDTESGAVTVQLEPHPDQVFGVAWSPCGSYIASVCKDGKVRIFEPRASRAAVRQGAGPNGVKGARVTWALDGKFLLVSGFDKSSQRLLYVFRSTDLTTSLNTLNLDVSPTLLIPYYDEDSATLFLTGKGDTTIHCYEVSEDPPHLFPLSHHKCSTALQGLALLPKHVCQVKDVEFARFVTLTSNSIEPLSFTVPRVKNDYFQDDLFPPTKVLWQPSMTASQWFAGANIPPKRMDLKPNDMETLSSLKAQSTTPSASTAPPIAEPIVSSINGGVGGGFLSAVSARKEREKGAQLEAAISSQLEVNLTLEQDGMVGVDESEWDN</sequence>
<feature type="repeat" description="WD" evidence="8">
    <location>
        <begin position="744"/>
        <end position="785"/>
    </location>
</feature>
<comment type="caution">
    <text evidence="12">The sequence shown here is derived from an EMBL/GenBank/DDBJ whole genome shotgun (WGS) entry which is preliminary data.</text>
</comment>
<name>A0A162DA16_9CRUS</name>
<dbReference type="SUPFAM" id="SSF101908">
    <property type="entry name" value="Putative isomerase YbhE"/>
    <property type="match status" value="1"/>
</dbReference>
<comment type="function">
    <text evidence="7">F-actin regulator involved in anterograde Golgi to endosome transport: upon ubiquitination via 'Lys-33'-linked ubiquitin chains by the BCR(KLHL20) E3 ubiquitin ligase complex, interacts with EPS15 and localizes to the trans-Golgi network, where it promotes actin polymerization, thereby facilitating post-Golgi trafficking. May play a role in the maintenance of the Golgi apparatus morphology.</text>
</comment>
<dbReference type="SMART" id="SM01166">
    <property type="entry name" value="DUF1899"/>
    <property type="match status" value="2"/>
</dbReference>
<feature type="compositionally biased region" description="Polar residues" evidence="10">
    <location>
        <begin position="451"/>
        <end position="464"/>
    </location>
</feature>
<feature type="domain" description="DUF1899" evidence="11">
    <location>
        <begin position="572"/>
        <end position="638"/>
    </location>
</feature>
<feature type="repeat" description="WD" evidence="8">
    <location>
        <begin position="168"/>
        <end position="209"/>
    </location>
</feature>
<dbReference type="PANTHER" id="PTHR10856:SF20">
    <property type="entry name" value="CORONIN-7"/>
    <property type="match status" value="1"/>
</dbReference>
<dbReference type="InterPro" id="IPR036322">
    <property type="entry name" value="WD40_repeat_dom_sf"/>
</dbReference>
<protein>
    <recommendedName>
        <fullName evidence="9">Coronin</fullName>
    </recommendedName>
</protein>
<dbReference type="InterPro" id="IPR019775">
    <property type="entry name" value="WD40_repeat_CS"/>
</dbReference>
<evidence type="ECO:0000256" key="6">
    <source>
        <dbReference type="ARBA" id="ARBA00023203"/>
    </source>
</evidence>
<dbReference type="InterPro" id="IPR020472">
    <property type="entry name" value="WD40_PAC1"/>
</dbReference>
<dbReference type="Pfam" id="PF08953">
    <property type="entry name" value="DUF1899"/>
    <property type="match status" value="2"/>
</dbReference>
<dbReference type="InterPro" id="IPR015048">
    <property type="entry name" value="DUF1899"/>
</dbReference>
<keyword evidence="3" id="KW-0963">Cytoplasm</keyword>
<dbReference type="AlphaFoldDB" id="A0A162DA16"/>
<evidence type="ECO:0000313" key="12">
    <source>
        <dbReference type="EMBL" id="KZS08954.1"/>
    </source>
</evidence>
<feature type="repeat" description="WD" evidence="8">
    <location>
        <begin position="75"/>
        <end position="109"/>
    </location>
</feature>
<evidence type="ECO:0000313" key="13">
    <source>
        <dbReference type="Proteomes" id="UP000076858"/>
    </source>
</evidence>
<feature type="region of interest" description="Disordered" evidence="10">
    <location>
        <begin position="411"/>
        <end position="520"/>
    </location>
</feature>
<dbReference type="InterPro" id="IPR001680">
    <property type="entry name" value="WD40_rpt"/>
</dbReference>
<dbReference type="OrthoDB" id="1850764at2759"/>
<dbReference type="PRINTS" id="PR00320">
    <property type="entry name" value="GPROTEINBRPT"/>
</dbReference>
<comment type="subcellular location">
    <subcellularLocation>
        <location evidence="1">Cytoplasm</location>
    </subcellularLocation>
</comment>
<comment type="similarity">
    <text evidence="2 9">Belongs to the WD repeat coronin family.</text>
</comment>
<gene>
    <name evidence="12" type="ORF">APZ42_026922</name>
</gene>
<dbReference type="Pfam" id="PF16300">
    <property type="entry name" value="WD40_4"/>
    <property type="match status" value="2"/>
</dbReference>
<dbReference type="InterPro" id="IPR015505">
    <property type="entry name" value="Coronin"/>
</dbReference>
<reference evidence="12 13" key="1">
    <citation type="submission" date="2016-03" db="EMBL/GenBank/DDBJ databases">
        <title>EvidentialGene: Evidence-directed Construction of Genes on Genomes.</title>
        <authorList>
            <person name="Gilbert D.G."/>
            <person name="Choi J.-H."/>
            <person name="Mockaitis K."/>
            <person name="Colbourne J."/>
            <person name="Pfrender M."/>
        </authorList>
    </citation>
    <scope>NUCLEOTIDE SEQUENCE [LARGE SCALE GENOMIC DNA]</scope>
    <source>
        <strain evidence="12 13">Xinb3</strain>
        <tissue evidence="12">Complete organism</tissue>
    </source>
</reference>
<keyword evidence="5 9" id="KW-0677">Repeat</keyword>
<accession>A0A162DA16</accession>
<dbReference type="PROSITE" id="PS50082">
    <property type="entry name" value="WD_REPEATS_2"/>
    <property type="match status" value="5"/>
</dbReference>
<dbReference type="PROSITE" id="PS00678">
    <property type="entry name" value="WD_REPEATS_1"/>
    <property type="match status" value="1"/>
</dbReference>
<feature type="compositionally biased region" description="Polar residues" evidence="10">
    <location>
        <begin position="474"/>
        <end position="483"/>
    </location>
</feature>
<dbReference type="PROSITE" id="PS50294">
    <property type="entry name" value="WD_REPEATS_REGION"/>
    <property type="match status" value="3"/>
</dbReference>
<dbReference type="EMBL" id="LRGB01002140">
    <property type="protein sequence ID" value="KZS08954.1"/>
    <property type="molecule type" value="Genomic_DNA"/>
</dbReference>
<dbReference type="Proteomes" id="UP000076858">
    <property type="component" value="Unassembled WGS sequence"/>
</dbReference>
<dbReference type="SUPFAM" id="SSF50978">
    <property type="entry name" value="WD40 repeat-like"/>
    <property type="match status" value="1"/>
</dbReference>
<feature type="compositionally biased region" description="Polar residues" evidence="10">
    <location>
        <begin position="429"/>
        <end position="438"/>
    </location>
</feature>
<evidence type="ECO:0000256" key="7">
    <source>
        <dbReference type="ARBA" id="ARBA00024838"/>
    </source>
</evidence>
<evidence type="ECO:0000256" key="5">
    <source>
        <dbReference type="ARBA" id="ARBA00022737"/>
    </source>
</evidence>
<dbReference type="FunFam" id="2.130.10.10:FF:000076">
    <property type="entry name" value="Coronin"/>
    <property type="match status" value="1"/>
</dbReference>
<dbReference type="Pfam" id="PF00400">
    <property type="entry name" value="WD40"/>
    <property type="match status" value="4"/>
</dbReference>
<dbReference type="GO" id="GO:0030036">
    <property type="term" value="P:actin cytoskeleton organization"/>
    <property type="evidence" value="ECO:0007669"/>
    <property type="project" value="UniProtKB-ARBA"/>
</dbReference>
<dbReference type="PANTHER" id="PTHR10856">
    <property type="entry name" value="CORONIN"/>
    <property type="match status" value="1"/>
</dbReference>
<evidence type="ECO:0000256" key="8">
    <source>
        <dbReference type="PROSITE-ProRule" id="PRU00221"/>
    </source>
</evidence>
<evidence type="ECO:0000256" key="1">
    <source>
        <dbReference type="ARBA" id="ARBA00004496"/>
    </source>
</evidence>
<evidence type="ECO:0000256" key="4">
    <source>
        <dbReference type="ARBA" id="ARBA00022574"/>
    </source>
</evidence>
<organism evidence="12 13">
    <name type="scientific">Daphnia magna</name>
    <dbReference type="NCBI Taxonomy" id="35525"/>
    <lineage>
        <taxon>Eukaryota</taxon>
        <taxon>Metazoa</taxon>
        <taxon>Ecdysozoa</taxon>
        <taxon>Arthropoda</taxon>
        <taxon>Crustacea</taxon>
        <taxon>Branchiopoda</taxon>
        <taxon>Diplostraca</taxon>
        <taxon>Cladocera</taxon>
        <taxon>Anomopoda</taxon>
        <taxon>Daphniidae</taxon>
        <taxon>Daphnia</taxon>
    </lineage>
</organism>
<feature type="repeat" description="WD" evidence="8">
    <location>
        <begin position="701"/>
        <end position="743"/>
    </location>
</feature>
<feature type="domain" description="DUF1899" evidence="11">
    <location>
        <begin position="4"/>
        <end position="66"/>
    </location>
</feature>
<proteinExistence type="inferred from homology"/>
<keyword evidence="6" id="KW-0009">Actin-binding</keyword>
<keyword evidence="4 8" id="KW-0853">WD repeat</keyword>
<dbReference type="SMART" id="SM01167">
    <property type="entry name" value="DUF1900"/>
    <property type="match status" value="2"/>
</dbReference>
<evidence type="ECO:0000256" key="9">
    <source>
        <dbReference type="RuleBase" id="RU280818"/>
    </source>
</evidence>
<feature type="repeat" description="WD" evidence="8">
    <location>
        <begin position="126"/>
        <end position="167"/>
    </location>
</feature>
<evidence type="ECO:0000256" key="10">
    <source>
        <dbReference type="SAM" id="MobiDB-lite"/>
    </source>
</evidence>
<dbReference type="FunFam" id="2.130.10.10:FF:000362">
    <property type="entry name" value="Coronin"/>
    <property type="match status" value="1"/>
</dbReference>
<evidence type="ECO:0000256" key="2">
    <source>
        <dbReference type="ARBA" id="ARBA00009482"/>
    </source>
</evidence>
<feature type="compositionally biased region" description="Basic and acidic residues" evidence="10">
    <location>
        <begin position="501"/>
        <end position="510"/>
    </location>
</feature>
<dbReference type="Gene3D" id="2.130.10.10">
    <property type="entry name" value="YVTN repeat-like/Quinoprotein amine dehydrogenase"/>
    <property type="match status" value="2"/>
</dbReference>